<comment type="caution">
    <text evidence="3">The sequence shown here is derived from an EMBL/GenBank/DDBJ whole genome shotgun (WGS) entry which is preliminary data.</text>
</comment>
<evidence type="ECO:0000313" key="3">
    <source>
        <dbReference type="EMBL" id="KAK3234204.1"/>
    </source>
</evidence>
<name>A0AAE0EN96_9CHLO</name>
<dbReference type="InterPro" id="IPR013783">
    <property type="entry name" value="Ig-like_fold"/>
</dbReference>
<dbReference type="EMBL" id="LGRX02035541">
    <property type="protein sequence ID" value="KAK3234204.1"/>
    <property type="molecule type" value="Genomic_DNA"/>
</dbReference>
<dbReference type="AlphaFoldDB" id="A0AAE0EN96"/>
<dbReference type="InterPro" id="IPR032179">
    <property type="entry name" value="Cry22Aa_Ig-like"/>
</dbReference>
<dbReference type="Pfam" id="PF16403">
    <property type="entry name" value="Bact_surface_Ig-like"/>
    <property type="match status" value="1"/>
</dbReference>
<evidence type="ECO:0000259" key="2">
    <source>
        <dbReference type="Pfam" id="PF16403"/>
    </source>
</evidence>
<proteinExistence type="predicted"/>
<organism evidence="3 4">
    <name type="scientific">Cymbomonas tetramitiformis</name>
    <dbReference type="NCBI Taxonomy" id="36881"/>
    <lineage>
        <taxon>Eukaryota</taxon>
        <taxon>Viridiplantae</taxon>
        <taxon>Chlorophyta</taxon>
        <taxon>Pyramimonadophyceae</taxon>
        <taxon>Pyramimonadales</taxon>
        <taxon>Pyramimonadaceae</taxon>
        <taxon>Cymbomonas</taxon>
    </lineage>
</organism>
<sequence length="275" mass="28864">MPPSPAPPAPPPPPMVLMVDLSYDDTYDELAPPDDVVAPEITLRGDTYAEVRQGDEYIDAGVDVYDAIDGYNVRVLVEGVDAIDTCCITEPDSAFVITYQAADSAGNQAAAVVRRVVVVPMCDPPSYMCDEDAAGVQTCAACTEVESENETAALVCECAGTYLGYINAAGTPEVLTEDFVPGTDSTPPVLTLLGNGVLGITQSGIQVPLSASPTFHCIPCVVHSCYPSRREVAAGKATWAPRGAILGQDPLSEQIGDATLSRSRPVMRPSLGADR</sequence>
<feature type="domain" description="Pesticidal crystal protein Cry22Aa Ig-like" evidence="2">
    <location>
        <begin position="41"/>
        <end position="118"/>
    </location>
</feature>
<evidence type="ECO:0000256" key="1">
    <source>
        <dbReference type="SAM" id="MobiDB-lite"/>
    </source>
</evidence>
<feature type="region of interest" description="Disordered" evidence="1">
    <location>
        <begin position="255"/>
        <end position="275"/>
    </location>
</feature>
<keyword evidence="4" id="KW-1185">Reference proteome</keyword>
<dbReference type="Gene3D" id="2.60.40.10">
    <property type="entry name" value="Immunoglobulins"/>
    <property type="match status" value="1"/>
</dbReference>
<reference evidence="3 4" key="1">
    <citation type="journal article" date="2015" name="Genome Biol. Evol.">
        <title>Comparative Genomics of a Bacterivorous Green Alga Reveals Evolutionary Causalities and Consequences of Phago-Mixotrophic Mode of Nutrition.</title>
        <authorList>
            <person name="Burns J.A."/>
            <person name="Paasch A."/>
            <person name="Narechania A."/>
            <person name="Kim E."/>
        </authorList>
    </citation>
    <scope>NUCLEOTIDE SEQUENCE [LARGE SCALE GENOMIC DNA]</scope>
    <source>
        <strain evidence="3 4">PLY_AMNH</strain>
    </source>
</reference>
<protein>
    <recommendedName>
        <fullName evidence="2">Pesticidal crystal protein Cry22Aa Ig-like domain-containing protein</fullName>
    </recommendedName>
</protein>
<accession>A0AAE0EN96</accession>
<evidence type="ECO:0000313" key="4">
    <source>
        <dbReference type="Proteomes" id="UP001190700"/>
    </source>
</evidence>
<gene>
    <name evidence="3" type="ORF">CYMTET_55517</name>
</gene>
<dbReference type="Proteomes" id="UP001190700">
    <property type="component" value="Unassembled WGS sequence"/>
</dbReference>